<evidence type="ECO:0000256" key="2">
    <source>
        <dbReference type="ARBA" id="ARBA00022989"/>
    </source>
</evidence>
<keyword evidence="3" id="KW-0472">Membrane</keyword>
<gene>
    <name evidence="5" type="ORF">BHM03_00018615</name>
</gene>
<dbReference type="InterPro" id="IPR030184">
    <property type="entry name" value="WAT1-related"/>
</dbReference>
<organism evidence="5">
    <name type="scientific">Ensete ventricosum</name>
    <name type="common">Abyssinian banana</name>
    <name type="synonym">Musa ensete</name>
    <dbReference type="NCBI Taxonomy" id="4639"/>
    <lineage>
        <taxon>Eukaryota</taxon>
        <taxon>Viridiplantae</taxon>
        <taxon>Streptophyta</taxon>
        <taxon>Embryophyta</taxon>
        <taxon>Tracheophyta</taxon>
        <taxon>Spermatophyta</taxon>
        <taxon>Magnoliopsida</taxon>
        <taxon>Liliopsida</taxon>
        <taxon>Zingiberales</taxon>
        <taxon>Musaceae</taxon>
        <taxon>Ensete</taxon>
    </lineage>
</organism>
<sequence length="125" mass="14076">MPAPSCHIQSSSVVQNPQTHSPATMRRQGSCSKFFQVCKPYVAMILLRFGYADMNIITKVSLYQGMSHYVLVVYRHAFATLSMERYFRALALIVLAPNDTRCVRPRITFATFVQIFVLGLLGSVP</sequence>
<protein>
    <recommendedName>
        <fullName evidence="6">WAT1-related protein</fullName>
    </recommendedName>
</protein>
<reference evidence="5" key="1">
    <citation type="journal article" date="2018" name="Data Brief">
        <title>Genome sequence data from 17 accessions of Ensete ventricosum, a staple food crop for millions in Ethiopia.</title>
        <authorList>
            <person name="Yemataw Z."/>
            <person name="Muzemil S."/>
            <person name="Ambachew D."/>
            <person name="Tripathi L."/>
            <person name="Tesfaye K."/>
            <person name="Chala A."/>
            <person name="Farbos A."/>
            <person name="O'Neill P."/>
            <person name="Moore K."/>
            <person name="Grant M."/>
            <person name="Studholme D.J."/>
        </authorList>
    </citation>
    <scope>NUCLEOTIDE SEQUENCE [LARGE SCALE GENOMIC DNA]</scope>
    <source>
        <tissue evidence="5">Leaf</tissue>
    </source>
</reference>
<dbReference type="EMBL" id="KV875784">
    <property type="protein sequence ID" value="RZR72919.1"/>
    <property type="molecule type" value="Genomic_DNA"/>
</dbReference>
<dbReference type="Proteomes" id="UP000290560">
    <property type="component" value="Unassembled WGS sequence"/>
</dbReference>
<feature type="compositionally biased region" description="Polar residues" evidence="4">
    <location>
        <begin position="7"/>
        <end position="25"/>
    </location>
</feature>
<dbReference type="GO" id="GO:0022857">
    <property type="term" value="F:transmembrane transporter activity"/>
    <property type="evidence" value="ECO:0007669"/>
    <property type="project" value="InterPro"/>
</dbReference>
<evidence type="ECO:0000313" key="5">
    <source>
        <dbReference type="EMBL" id="RZR72919.1"/>
    </source>
</evidence>
<evidence type="ECO:0000256" key="1">
    <source>
        <dbReference type="ARBA" id="ARBA00022692"/>
    </source>
</evidence>
<feature type="region of interest" description="Disordered" evidence="4">
    <location>
        <begin position="1"/>
        <end position="25"/>
    </location>
</feature>
<dbReference type="PANTHER" id="PTHR31218">
    <property type="entry name" value="WAT1-RELATED PROTEIN"/>
    <property type="match status" value="1"/>
</dbReference>
<evidence type="ECO:0000256" key="3">
    <source>
        <dbReference type="ARBA" id="ARBA00023136"/>
    </source>
</evidence>
<dbReference type="GO" id="GO:0016020">
    <property type="term" value="C:membrane"/>
    <property type="evidence" value="ECO:0007669"/>
    <property type="project" value="InterPro"/>
</dbReference>
<evidence type="ECO:0000256" key="4">
    <source>
        <dbReference type="SAM" id="MobiDB-lite"/>
    </source>
</evidence>
<accession>A0A445MFD2</accession>
<keyword evidence="1" id="KW-0812">Transmembrane</keyword>
<evidence type="ECO:0008006" key="6">
    <source>
        <dbReference type="Google" id="ProtNLM"/>
    </source>
</evidence>
<keyword evidence="2" id="KW-1133">Transmembrane helix</keyword>
<dbReference type="AlphaFoldDB" id="A0A445MFD2"/>
<name>A0A445MFD2_ENSVE</name>
<proteinExistence type="predicted"/>